<dbReference type="PROSITE" id="PS51274">
    <property type="entry name" value="GATASE_COBBQ"/>
    <property type="match status" value="1"/>
</dbReference>
<dbReference type="Gene3D" id="3.40.50.880">
    <property type="match status" value="1"/>
</dbReference>
<dbReference type="AlphaFoldDB" id="A0A7J3TLK2"/>
<evidence type="ECO:0000256" key="1">
    <source>
        <dbReference type="ARBA" id="ARBA00022573"/>
    </source>
</evidence>
<evidence type="ECO:0000313" key="4">
    <source>
        <dbReference type="EMBL" id="HHF48924.1"/>
    </source>
</evidence>
<feature type="domain" description="CobB/CobQ-like glutamine amidotransferase" evidence="3">
    <location>
        <begin position="17"/>
        <end position="142"/>
    </location>
</feature>
<dbReference type="InterPro" id="IPR004484">
    <property type="entry name" value="CbiA/CobB_synth"/>
</dbReference>
<name>A0A7J3TLK2_9EURY</name>
<comment type="caution">
    <text evidence="4">The sequence shown here is derived from an EMBL/GenBank/DDBJ whole genome shotgun (WGS) entry which is preliminary data.</text>
</comment>
<dbReference type="SUPFAM" id="SSF52317">
    <property type="entry name" value="Class I glutamine amidotransferase-like"/>
    <property type="match status" value="1"/>
</dbReference>
<keyword evidence="1" id="KW-0169">Cobalamin biosynthesis</keyword>
<dbReference type="Pfam" id="PF07685">
    <property type="entry name" value="GATase_3"/>
    <property type="match status" value="1"/>
</dbReference>
<dbReference type="InterPro" id="IPR011698">
    <property type="entry name" value="GATase_3"/>
</dbReference>
<protein>
    <recommendedName>
        <fullName evidence="3">CobB/CobQ-like glutamine amidotransferase domain-containing protein</fullName>
    </recommendedName>
</protein>
<dbReference type="PANTHER" id="PTHR43873:SF1">
    <property type="entry name" value="COBYRINATE A,C-DIAMIDE SYNTHASE"/>
    <property type="match status" value="1"/>
</dbReference>
<organism evidence="4">
    <name type="scientific">Geoglobus ahangari</name>
    <dbReference type="NCBI Taxonomy" id="113653"/>
    <lineage>
        <taxon>Archaea</taxon>
        <taxon>Methanobacteriati</taxon>
        <taxon>Methanobacteriota</taxon>
        <taxon>Archaeoglobi</taxon>
        <taxon>Archaeoglobales</taxon>
        <taxon>Archaeoglobaceae</taxon>
        <taxon>Geoglobus</taxon>
    </lineage>
</organism>
<evidence type="ECO:0000256" key="2">
    <source>
        <dbReference type="ARBA" id="ARBA00022962"/>
    </source>
</evidence>
<dbReference type="PANTHER" id="PTHR43873">
    <property type="entry name" value="COBYRINATE A,C-DIAMIDE SYNTHASE"/>
    <property type="match status" value="1"/>
</dbReference>
<dbReference type="InterPro" id="IPR029062">
    <property type="entry name" value="Class_I_gatase-like"/>
</dbReference>
<sequence>MRCVLYRRRLSRALRFEQLRENFIRKEALDEKPIYAECGGMMLLARKIEIDEGTKKMAGVIDVDVIFTKKLQALGYINGEVISKNPFFTGKFKGHEFHYSYAIADEDVKFAFKVDGKGIKDGYDGALAYNTLAGYSHIHFYSAHLCLDD</sequence>
<keyword evidence="2" id="KW-0315">Glutamine amidotransferase</keyword>
<evidence type="ECO:0000259" key="3">
    <source>
        <dbReference type="Pfam" id="PF07685"/>
    </source>
</evidence>
<accession>A0A7J3TLK2</accession>
<reference evidence="4" key="1">
    <citation type="journal article" date="2020" name="mSystems">
        <title>Genome- and Community-Level Interaction Insights into Carbon Utilization and Element Cycling Functions of Hydrothermarchaeota in Hydrothermal Sediment.</title>
        <authorList>
            <person name="Zhou Z."/>
            <person name="Liu Y."/>
            <person name="Xu W."/>
            <person name="Pan J."/>
            <person name="Luo Z.H."/>
            <person name="Li M."/>
        </authorList>
    </citation>
    <scope>NUCLEOTIDE SEQUENCE [LARGE SCALE GENOMIC DNA]</scope>
    <source>
        <strain evidence="4">SpSt-10</strain>
    </source>
</reference>
<proteinExistence type="predicted"/>
<dbReference type="GO" id="GO:0009236">
    <property type="term" value="P:cobalamin biosynthetic process"/>
    <property type="evidence" value="ECO:0007669"/>
    <property type="project" value="UniProtKB-KW"/>
</dbReference>
<dbReference type="GO" id="GO:0042242">
    <property type="term" value="F:cobyrinic acid a,c-diamide synthase activity"/>
    <property type="evidence" value="ECO:0007669"/>
    <property type="project" value="InterPro"/>
</dbReference>
<dbReference type="EMBL" id="DRUC01000113">
    <property type="protein sequence ID" value="HHF48924.1"/>
    <property type="molecule type" value="Genomic_DNA"/>
</dbReference>
<gene>
    <name evidence="4" type="ORF">ENL48_07440</name>
</gene>